<name>A0ABD0P390_CIRMR</name>
<evidence type="ECO:0000256" key="4">
    <source>
        <dbReference type="ARBA" id="ARBA00022989"/>
    </source>
</evidence>
<keyword evidence="8" id="KW-1185">Reference proteome</keyword>
<reference evidence="7 8" key="1">
    <citation type="submission" date="2024-05" db="EMBL/GenBank/DDBJ databases">
        <title>Genome sequencing and assembly of Indian major carp, Cirrhinus mrigala (Hamilton, 1822).</title>
        <authorList>
            <person name="Mohindra V."/>
            <person name="Chowdhury L.M."/>
            <person name="Lal K."/>
            <person name="Jena J.K."/>
        </authorList>
    </citation>
    <scope>NUCLEOTIDE SEQUENCE [LARGE SCALE GENOMIC DNA]</scope>
    <source>
        <strain evidence="7">CM1030</strain>
        <tissue evidence="7">Blood</tissue>
    </source>
</reference>
<dbReference type="PANTHER" id="PTHR11616">
    <property type="entry name" value="SODIUM/CHLORIDE DEPENDENT TRANSPORTER"/>
    <property type="match status" value="1"/>
</dbReference>
<dbReference type="PANTHER" id="PTHR11616:SF285">
    <property type="entry name" value="TRANSPORTER"/>
    <property type="match status" value="1"/>
</dbReference>
<comment type="caution">
    <text evidence="7">The sequence shown here is derived from an EMBL/GenBank/DDBJ whole genome shotgun (WGS) entry which is preliminary data.</text>
</comment>
<evidence type="ECO:0000256" key="5">
    <source>
        <dbReference type="ARBA" id="ARBA00023136"/>
    </source>
</evidence>
<proteinExistence type="predicted"/>
<evidence type="ECO:0000313" key="7">
    <source>
        <dbReference type="EMBL" id="KAL0167343.1"/>
    </source>
</evidence>
<protein>
    <submittedName>
        <fullName evidence="7">Uncharacterized protein</fullName>
    </submittedName>
</protein>
<gene>
    <name evidence="7" type="ORF">M9458_039187</name>
</gene>
<keyword evidence="5 6" id="KW-0472">Membrane</keyword>
<dbReference type="InterPro" id="IPR037272">
    <property type="entry name" value="SNS_sf"/>
</dbReference>
<evidence type="ECO:0000256" key="3">
    <source>
        <dbReference type="ARBA" id="ARBA00022692"/>
    </source>
</evidence>
<evidence type="ECO:0000256" key="2">
    <source>
        <dbReference type="ARBA" id="ARBA00022448"/>
    </source>
</evidence>
<sequence length="68" mass="7736">IASMLASFIVGTYYNTIMAWVMWYFFNSLQDPLPWSQCPVNANRTGKPAAHINISVTDNQIIHFKSLT</sequence>
<dbReference type="SUPFAM" id="SSF161070">
    <property type="entry name" value="SNF-like"/>
    <property type="match status" value="1"/>
</dbReference>
<dbReference type="EMBL" id="JAMKFB020000019">
    <property type="protein sequence ID" value="KAL0167343.1"/>
    <property type="molecule type" value="Genomic_DNA"/>
</dbReference>
<dbReference type="PROSITE" id="PS00754">
    <property type="entry name" value="NA_NEUROTRAN_SYMP_2"/>
    <property type="match status" value="1"/>
</dbReference>
<comment type="subcellular location">
    <subcellularLocation>
        <location evidence="1">Membrane</location>
        <topology evidence="1">Multi-pass membrane protein</topology>
    </subcellularLocation>
</comment>
<feature type="transmembrane region" description="Helical" evidence="6">
    <location>
        <begin position="6"/>
        <end position="26"/>
    </location>
</feature>
<dbReference type="Pfam" id="PF00209">
    <property type="entry name" value="SNF"/>
    <property type="match status" value="1"/>
</dbReference>
<dbReference type="Proteomes" id="UP001529510">
    <property type="component" value="Unassembled WGS sequence"/>
</dbReference>
<dbReference type="GO" id="GO:0016020">
    <property type="term" value="C:membrane"/>
    <property type="evidence" value="ECO:0007669"/>
    <property type="project" value="UniProtKB-SubCell"/>
</dbReference>
<feature type="non-terminal residue" evidence="7">
    <location>
        <position position="1"/>
    </location>
</feature>
<dbReference type="AlphaFoldDB" id="A0ABD0P390"/>
<keyword evidence="3 6" id="KW-0812">Transmembrane</keyword>
<evidence type="ECO:0000256" key="1">
    <source>
        <dbReference type="ARBA" id="ARBA00004141"/>
    </source>
</evidence>
<keyword evidence="4 6" id="KW-1133">Transmembrane helix</keyword>
<keyword evidence="2" id="KW-0813">Transport</keyword>
<dbReference type="InterPro" id="IPR000175">
    <property type="entry name" value="Na/ntran_symport"/>
</dbReference>
<evidence type="ECO:0000256" key="6">
    <source>
        <dbReference type="SAM" id="Phobius"/>
    </source>
</evidence>
<organism evidence="7 8">
    <name type="scientific">Cirrhinus mrigala</name>
    <name type="common">Mrigala</name>
    <dbReference type="NCBI Taxonomy" id="683832"/>
    <lineage>
        <taxon>Eukaryota</taxon>
        <taxon>Metazoa</taxon>
        <taxon>Chordata</taxon>
        <taxon>Craniata</taxon>
        <taxon>Vertebrata</taxon>
        <taxon>Euteleostomi</taxon>
        <taxon>Actinopterygii</taxon>
        <taxon>Neopterygii</taxon>
        <taxon>Teleostei</taxon>
        <taxon>Ostariophysi</taxon>
        <taxon>Cypriniformes</taxon>
        <taxon>Cyprinidae</taxon>
        <taxon>Labeoninae</taxon>
        <taxon>Labeonini</taxon>
        <taxon>Cirrhinus</taxon>
    </lineage>
</organism>
<evidence type="ECO:0000313" key="8">
    <source>
        <dbReference type="Proteomes" id="UP001529510"/>
    </source>
</evidence>
<accession>A0ABD0P390</accession>